<proteinExistence type="predicted"/>
<gene>
    <name evidence="3" type="ORF">HNR28_001998</name>
</gene>
<evidence type="ECO:0000313" key="4">
    <source>
        <dbReference type="Proteomes" id="UP000541136"/>
    </source>
</evidence>
<dbReference type="PROSITE" id="PS51278">
    <property type="entry name" value="GATASE_TYPE_2"/>
    <property type="match status" value="1"/>
</dbReference>
<dbReference type="InterPro" id="IPR026869">
    <property type="entry name" value="EgtC-like"/>
</dbReference>
<accession>A0A7W9TQ50</accession>
<reference evidence="3 4" key="1">
    <citation type="submission" date="2020-08" db="EMBL/GenBank/DDBJ databases">
        <title>Genomic Encyclopedia of Type Strains, Phase IV (KMG-IV): sequencing the most valuable type-strain genomes for metagenomic binning, comparative biology and taxonomic classification.</title>
        <authorList>
            <person name="Goeker M."/>
        </authorList>
    </citation>
    <scope>NUCLEOTIDE SEQUENCE [LARGE SCALE GENOMIC DNA]</scope>
    <source>
        <strain evidence="3 4">DSM 12141</strain>
    </source>
</reference>
<dbReference type="Proteomes" id="UP000541136">
    <property type="component" value="Unassembled WGS sequence"/>
</dbReference>
<feature type="domain" description="Glutamine amidotransferase type-2" evidence="2">
    <location>
        <begin position="2"/>
        <end position="276"/>
    </location>
</feature>
<evidence type="ECO:0000259" key="2">
    <source>
        <dbReference type="PROSITE" id="PS51278"/>
    </source>
</evidence>
<dbReference type="PANTHER" id="PTHR42824:SF1">
    <property type="entry name" value="GLUTAMINE AMIDOTRANSFERASE YAFJ-RELATED"/>
    <property type="match status" value="1"/>
</dbReference>
<dbReference type="GO" id="GO:0016740">
    <property type="term" value="F:transferase activity"/>
    <property type="evidence" value="ECO:0007669"/>
    <property type="project" value="UniProtKB-KW"/>
</dbReference>
<evidence type="ECO:0000313" key="3">
    <source>
        <dbReference type="EMBL" id="MBB6083953.1"/>
    </source>
</evidence>
<keyword evidence="3" id="KW-0808">Transferase</keyword>
<dbReference type="CDD" id="cd01908">
    <property type="entry name" value="YafJ"/>
    <property type="match status" value="1"/>
</dbReference>
<dbReference type="EMBL" id="JACHIB010000010">
    <property type="protein sequence ID" value="MBB6083953.1"/>
    <property type="molecule type" value="Genomic_DNA"/>
</dbReference>
<dbReference type="Gene3D" id="3.60.20.10">
    <property type="entry name" value="Glutamine Phosphoribosylpyrophosphate, subunit 1, domain 1"/>
    <property type="match status" value="1"/>
</dbReference>
<dbReference type="AlphaFoldDB" id="A0A7W9TQ50"/>
<dbReference type="Pfam" id="PF13230">
    <property type="entry name" value="GATase_4"/>
    <property type="match status" value="1"/>
</dbReference>
<comment type="caution">
    <text evidence="3">The sequence shown here is derived from an EMBL/GenBank/DDBJ whole genome shotgun (WGS) entry which is preliminary data.</text>
</comment>
<evidence type="ECO:0000256" key="1">
    <source>
        <dbReference type="ARBA" id="ARBA00022962"/>
    </source>
</evidence>
<dbReference type="RefSeq" id="WP_043681767.1">
    <property type="nucleotide sequence ID" value="NZ_JACHIB010000010.1"/>
</dbReference>
<dbReference type="InterPro" id="IPR017932">
    <property type="entry name" value="GATase_2_dom"/>
</dbReference>
<dbReference type="PANTHER" id="PTHR42824">
    <property type="entry name" value="GLUTAMINE AMIDOTRANSFERASE"/>
    <property type="match status" value="1"/>
</dbReference>
<dbReference type="GO" id="GO:0016787">
    <property type="term" value="F:hydrolase activity"/>
    <property type="evidence" value="ECO:0007669"/>
    <property type="project" value="UniProtKB-KW"/>
</dbReference>
<dbReference type="SUPFAM" id="SSF56235">
    <property type="entry name" value="N-terminal nucleophile aminohydrolases (Ntn hydrolases)"/>
    <property type="match status" value="1"/>
</dbReference>
<name>A0A7W9TQ50_CASDE</name>
<dbReference type="InterPro" id="IPR029055">
    <property type="entry name" value="Ntn_hydrolases_N"/>
</dbReference>
<keyword evidence="3" id="KW-0378">Hydrolase</keyword>
<dbReference type="EC" id="3.5.1.118" evidence="3"/>
<organism evidence="3 4">
    <name type="scientific">Castellaniella defragrans</name>
    <name type="common">Alcaligenes defragrans</name>
    <dbReference type="NCBI Taxonomy" id="75697"/>
    <lineage>
        <taxon>Bacteria</taxon>
        <taxon>Pseudomonadati</taxon>
        <taxon>Pseudomonadota</taxon>
        <taxon>Betaproteobacteria</taxon>
        <taxon>Burkholderiales</taxon>
        <taxon>Alcaligenaceae</taxon>
        <taxon>Castellaniella</taxon>
    </lineage>
</organism>
<sequence length="276" mass="30873">MCQLLGMNCATPTDITFSFAGFAARGGGTDHHADGFGIAFYENRGSRCFLDNAPCCRSPVAELIKRYPIKSRNVIAHIRKATQGALELENCHPFVRELWGRHWLFAHNGDLKDFEPDLRGDHLPIGQTDSERAFCTMMEGLRARFGTREPEDTELFAAVADMTADLTRHGVFNFLMSNGRCMLAHCSTNLYYIVRAWPFQVAHLVDTDMSVDFSQTNARGDCVSVITTKPLTDNETWTAFQPGELVMFVDGRPQSGRTIEIPEDVRRSNQANLACV</sequence>
<protein>
    <submittedName>
        <fullName evidence="3">Glutamine amidotransferase</fullName>
        <ecNumber evidence="3">3.5.1.118</ecNumber>
    </submittedName>
</protein>
<keyword evidence="1 3" id="KW-0315">Glutamine amidotransferase</keyword>